<dbReference type="Gene3D" id="2.40.10.10">
    <property type="entry name" value="Trypsin-like serine proteases"/>
    <property type="match status" value="3"/>
</dbReference>
<keyword evidence="2" id="KW-0964">Secreted</keyword>
<dbReference type="EnsemblMetazoa" id="AGAP029119-RA">
    <property type="protein sequence ID" value="AGAP029119-PA"/>
    <property type="gene ID" value="AGAP029119"/>
</dbReference>
<dbReference type="InterPro" id="IPR001314">
    <property type="entry name" value="Peptidase_S1A"/>
</dbReference>
<accession>A0A2C9H3W2</accession>
<comment type="similarity">
    <text evidence="9">Belongs to the peptidase S1 family. CLIP subfamily.</text>
</comment>
<dbReference type="GO" id="GO:0045087">
    <property type="term" value="P:innate immune response"/>
    <property type="evidence" value="ECO:0000318"/>
    <property type="project" value="GO_Central"/>
</dbReference>
<dbReference type="Proteomes" id="UP000007062">
    <property type="component" value="Chromosome 3L"/>
</dbReference>
<dbReference type="InterPro" id="IPR001254">
    <property type="entry name" value="Trypsin_dom"/>
</dbReference>
<evidence type="ECO:0000256" key="7">
    <source>
        <dbReference type="ARBA" id="ARBA00023145"/>
    </source>
</evidence>
<keyword evidence="5" id="KW-0378">Hydrolase</keyword>
<dbReference type="PANTHER" id="PTHR24260:SF136">
    <property type="entry name" value="GH08193P-RELATED"/>
    <property type="match status" value="1"/>
</dbReference>
<keyword evidence="8" id="KW-1015">Disulfide bond</keyword>
<dbReference type="CDD" id="cd00190">
    <property type="entry name" value="Tryp_SPc"/>
    <property type="match status" value="1"/>
</dbReference>
<dbReference type="PROSITE" id="PS50240">
    <property type="entry name" value="TRYPSIN_DOM"/>
    <property type="match status" value="3"/>
</dbReference>
<keyword evidence="3" id="KW-0645">Protease</keyword>
<evidence type="ECO:0000256" key="3">
    <source>
        <dbReference type="ARBA" id="ARBA00022670"/>
    </source>
</evidence>
<reference evidence="11" key="3">
    <citation type="submission" date="2020-05" db="UniProtKB">
        <authorList>
            <consortium name="EnsemblMetazoa"/>
        </authorList>
    </citation>
    <scope>IDENTIFICATION</scope>
    <source>
        <strain evidence="11">PEST</strain>
    </source>
</reference>
<dbReference type="Pfam" id="PF00089">
    <property type="entry name" value="Trypsin"/>
    <property type="match status" value="3"/>
</dbReference>
<dbReference type="GO" id="GO:0004252">
    <property type="term" value="F:serine-type endopeptidase activity"/>
    <property type="evidence" value="ECO:0007669"/>
    <property type="project" value="InterPro"/>
</dbReference>
<keyword evidence="12" id="KW-1185">Reference proteome</keyword>
<dbReference type="SMART" id="SM00020">
    <property type="entry name" value="Tryp_SPc"/>
    <property type="match status" value="1"/>
</dbReference>
<proteinExistence type="inferred from homology"/>
<reference evidence="11 12" key="1">
    <citation type="journal article" date="2002" name="Science">
        <title>The genome sequence of the malaria mosquito Anopheles gambiae.</title>
        <authorList>
            <person name="Holt R.A."/>
            <person name="Subramanian G.M."/>
            <person name="Halpern A."/>
            <person name="Sutton G.G."/>
            <person name="Charlab R."/>
            <person name="Nusskern D.R."/>
            <person name="Wincker P."/>
            <person name="Clark A.G."/>
            <person name="Ribeiro J.M."/>
            <person name="Wides R."/>
            <person name="Salzberg S.L."/>
            <person name="Loftus B."/>
            <person name="Yandell M."/>
            <person name="Majoros W.H."/>
            <person name="Rusch D.B."/>
            <person name="Lai Z."/>
            <person name="Kraft C.L."/>
            <person name="Abril J.F."/>
            <person name="Anthouard V."/>
            <person name="Arensburger P."/>
            <person name="Atkinson P.W."/>
            <person name="Baden H."/>
            <person name="de Berardinis V."/>
            <person name="Baldwin D."/>
            <person name="Benes V."/>
            <person name="Biedler J."/>
            <person name="Blass C."/>
            <person name="Bolanos R."/>
            <person name="Boscus D."/>
            <person name="Barnstead M."/>
            <person name="Cai S."/>
            <person name="Center A."/>
            <person name="Chaturverdi K."/>
            <person name="Christophides G.K."/>
            <person name="Chrystal M.A."/>
            <person name="Clamp M."/>
            <person name="Cravchik A."/>
            <person name="Curwen V."/>
            <person name="Dana A."/>
            <person name="Delcher A."/>
            <person name="Dew I."/>
            <person name="Evans C.A."/>
            <person name="Flanigan M."/>
            <person name="Grundschober-Freimoser A."/>
            <person name="Friedli L."/>
            <person name="Gu Z."/>
            <person name="Guan P."/>
            <person name="Guigo R."/>
            <person name="Hillenmeyer M.E."/>
            <person name="Hladun S.L."/>
            <person name="Hogan J.R."/>
            <person name="Hong Y.S."/>
            <person name="Hoover J."/>
            <person name="Jaillon O."/>
            <person name="Ke Z."/>
            <person name="Kodira C."/>
            <person name="Kokoza E."/>
            <person name="Koutsos A."/>
            <person name="Letunic I."/>
            <person name="Levitsky A."/>
            <person name="Liang Y."/>
            <person name="Lin J.J."/>
            <person name="Lobo N.F."/>
            <person name="Lopez J.R."/>
            <person name="Malek J.A."/>
            <person name="McIntosh T.C."/>
            <person name="Meister S."/>
            <person name="Miller J."/>
            <person name="Mobarry C."/>
            <person name="Mongin E."/>
            <person name="Murphy S.D."/>
            <person name="O'Brochta D.A."/>
            <person name="Pfannkoch C."/>
            <person name="Qi R."/>
            <person name="Regier M.A."/>
            <person name="Remington K."/>
            <person name="Shao H."/>
            <person name="Sharakhova M.V."/>
            <person name="Sitter C.D."/>
            <person name="Shetty J."/>
            <person name="Smith T.J."/>
            <person name="Strong R."/>
            <person name="Sun J."/>
            <person name="Thomasova D."/>
            <person name="Ton L.Q."/>
            <person name="Topalis P."/>
            <person name="Tu Z."/>
            <person name="Unger M.F."/>
            <person name="Walenz B."/>
            <person name="Wang A."/>
            <person name="Wang J."/>
            <person name="Wang M."/>
            <person name="Wang X."/>
            <person name="Woodford K.J."/>
            <person name="Wortman J.R."/>
            <person name="Wu M."/>
            <person name="Yao A."/>
            <person name="Zdobnov E.M."/>
            <person name="Zhang H."/>
            <person name="Zhao Q."/>
            <person name="Zhao S."/>
            <person name="Zhu S.C."/>
            <person name="Zhimulev I."/>
            <person name="Coluzzi M."/>
            <person name="della Torre A."/>
            <person name="Roth C.W."/>
            <person name="Louis C."/>
            <person name="Kalush F."/>
            <person name="Mural R.J."/>
            <person name="Myers E.W."/>
            <person name="Adams M.D."/>
            <person name="Smith H.O."/>
            <person name="Broder S."/>
            <person name="Gardner M.J."/>
            <person name="Fraser C.M."/>
            <person name="Birney E."/>
            <person name="Bork P."/>
            <person name="Brey P.T."/>
            <person name="Venter J.C."/>
            <person name="Weissenbach J."/>
            <person name="Kafatos F.C."/>
            <person name="Collins F.H."/>
            <person name="Hoffman S.L."/>
        </authorList>
    </citation>
    <scope>NUCLEOTIDE SEQUENCE [LARGE SCALE GENOMIC DNA]</scope>
    <source>
        <strain evidence="11 12">PEST</strain>
    </source>
</reference>
<evidence type="ECO:0000256" key="2">
    <source>
        <dbReference type="ARBA" id="ARBA00022525"/>
    </source>
</evidence>
<dbReference type="VEuPathDB" id="VectorBase:AGAMI1_002814"/>
<keyword evidence="4" id="KW-0732">Signal</keyword>
<dbReference type="InterPro" id="IPR018114">
    <property type="entry name" value="TRYPSIN_HIS"/>
</dbReference>
<dbReference type="PRINTS" id="PR00722">
    <property type="entry name" value="CHYMOTRYPSIN"/>
</dbReference>
<dbReference type="InterPro" id="IPR043504">
    <property type="entry name" value="Peptidase_S1_PA_chymotrypsin"/>
</dbReference>
<dbReference type="FunFam" id="2.40.10.10:FF:000146">
    <property type="entry name" value="Serine protease 53"/>
    <property type="match status" value="1"/>
</dbReference>
<comment type="subcellular location">
    <subcellularLocation>
        <location evidence="1">Secreted</location>
    </subcellularLocation>
</comment>
<feature type="domain" description="Peptidase S1" evidence="10">
    <location>
        <begin position="321"/>
        <end position="573"/>
    </location>
</feature>
<dbReference type="InterPro" id="IPR051333">
    <property type="entry name" value="CLIP_Serine_Protease"/>
</dbReference>
<feature type="domain" description="Peptidase S1" evidence="10">
    <location>
        <begin position="882"/>
        <end position="1152"/>
    </location>
</feature>
<dbReference type="PROSITE" id="PS00134">
    <property type="entry name" value="TRYPSIN_HIS"/>
    <property type="match status" value="1"/>
</dbReference>
<evidence type="ECO:0000256" key="5">
    <source>
        <dbReference type="ARBA" id="ARBA00022801"/>
    </source>
</evidence>
<evidence type="ECO:0000256" key="4">
    <source>
        <dbReference type="ARBA" id="ARBA00022729"/>
    </source>
</evidence>
<keyword evidence="7" id="KW-0865">Zymogen</keyword>
<keyword evidence="6" id="KW-0720">Serine protease</keyword>
<organism evidence="11 12">
    <name type="scientific">Anopheles gambiae</name>
    <name type="common">African malaria mosquito</name>
    <dbReference type="NCBI Taxonomy" id="7165"/>
    <lineage>
        <taxon>Eukaryota</taxon>
        <taxon>Metazoa</taxon>
        <taxon>Ecdysozoa</taxon>
        <taxon>Arthropoda</taxon>
        <taxon>Hexapoda</taxon>
        <taxon>Insecta</taxon>
        <taxon>Pterygota</taxon>
        <taxon>Neoptera</taxon>
        <taxon>Endopterygota</taxon>
        <taxon>Diptera</taxon>
        <taxon>Nematocera</taxon>
        <taxon>Culicoidea</taxon>
        <taxon>Culicidae</taxon>
        <taxon>Anophelinae</taxon>
        <taxon>Anopheles</taxon>
    </lineage>
</organism>
<evidence type="ECO:0000313" key="12">
    <source>
        <dbReference type="Proteomes" id="UP000007062"/>
    </source>
</evidence>
<dbReference type="SUPFAM" id="SSF50494">
    <property type="entry name" value="Trypsin-like serine proteases"/>
    <property type="match status" value="4"/>
</dbReference>
<reference evidence="11 12" key="2">
    <citation type="journal article" date="2004" name="Trends Parasitol.">
        <title>The Anopheles gambiae genome: an update.</title>
        <authorList>
            <person name="Mongin E."/>
            <person name="Louis C."/>
            <person name="Holt R.A."/>
            <person name="Birney E."/>
            <person name="Collins F.H."/>
        </authorList>
    </citation>
    <scope>NUCLEOTIDE SEQUENCE [LARGE SCALE GENOMIC DNA]</scope>
    <source>
        <strain evidence="11 12">PEST</strain>
    </source>
</reference>
<sequence length="1169" mass="132270">MCRSMGWITLLLGLLCVVSQTRGQENHLTCGKRKVVSQYLIHNGIDAKAGHWPWHVALFHRKDAQYEYACGGSILDENTILTASHCVYTQSGVISISRVSVDVGRIHLNESSEYTQTHLVREIIVHPGFSKNSIVNDIALIKLSSNITMNKYVQPVCLWTMDSNQELIVGRNGTIVGFGVNEQDVVSEQLKQALIGVVDPLSCIADDRGVFGTHLTSDMFCGKGQKGVSACNGDSGGGMFFEIGGKWFVRGLVSFTPLGTEQCDSLKNTAYTDVAKYLEWIKPYIDQRVLSYDSDVLNIDYVEKLRLFNFETCGRKSSAYVKNGTTWTLPWLGFVGPWYDLNSRCTITLISEWYAVGPAHCLSTNSVDSIVIFGSDIHQSKTECFDRDRSYDGTIVCTHPSQARRIKRIIEHQKFGSNSYENNIALIELYSPLDTMQPNVQPICMPVTSELRTNAKTNLHVAMNTSEEAAYTHKNTPVRFIESVECVRRYSEHKIELKLENNRFCTEVADQQDVLNCTSFQAGAPLQEMKMLNGTERYFLRGVELHGLVCDLQAPAIYFDAEAYLDWILYNMRENVLDTMDVFEAVTTNQTLEVEWSKLQQQPGKERLRLFNIDTCGLATDGLEIYEASTTLPWNGIIMNDANFTGEVASTRSMVVLISEWYALAPRRSIENDVTWRYIMLGKNTPFQLNDCITSQCKTHQVVEIRNIILPPPNHPRQTFALIELLEPANLMNPYIRPICLPLMDQLQHHKPTEVGISINLGVVTVNKKLAVIDNPSCKHGLRQGSYFIDFNEDSRQCAIEMAIEYKQMPVPSVLGSPLMMPVSYGESTHYFLYGMDNNVPGEYNRSIFGPYLFDTVQSADLEWVVENVREHERQTSLPSTLTNGRVNLKPVQQASKSSLFNFNTCGKLSSNFPMPWVGKRLSNAPFFNESSCLVTLISDWYVVGPADCFEDHSQKFVLVFGDTNETAFKECFKTKNYESCIHPTQRVSIQKVFLHPQYTQTNRANDIALIQLATPVDTSRPNVRPICLPIIDTIRSYTISSLVIGSSNFTITNVDDRYIDPVECQKRWQGLRPKFTVDTSMHCVVVKRTKEDTCLRTLHGASLHSRQAMKSSDRHFLRGFSVIPLTECITYYPVVYINTDAYLEWILETMEQPGLSFDLHQVLIFSDK</sequence>
<evidence type="ECO:0000256" key="8">
    <source>
        <dbReference type="ARBA" id="ARBA00023157"/>
    </source>
</evidence>
<dbReference type="InParanoid" id="A0A2C9H3W2"/>
<dbReference type="GO" id="GO:0006508">
    <property type="term" value="P:proteolysis"/>
    <property type="evidence" value="ECO:0007669"/>
    <property type="project" value="UniProtKB-KW"/>
</dbReference>
<dbReference type="InterPro" id="IPR009003">
    <property type="entry name" value="Peptidase_S1_PA"/>
</dbReference>
<evidence type="ECO:0000256" key="9">
    <source>
        <dbReference type="ARBA" id="ARBA00024195"/>
    </source>
</evidence>
<evidence type="ECO:0000256" key="1">
    <source>
        <dbReference type="ARBA" id="ARBA00004613"/>
    </source>
</evidence>
<evidence type="ECO:0000259" key="10">
    <source>
        <dbReference type="PROSITE" id="PS50240"/>
    </source>
</evidence>
<dbReference type="EMBL" id="AAAB01008986">
    <property type="status" value="NOT_ANNOTATED_CDS"/>
    <property type="molecule type" value="Genomic_DNA"/>
</dbReference>
<protein>
    <recommendedName>
        <fullName evidence="10">Peptidase S1 domain-containing protein</fullName>
    </recommendedName>
</protein>
<name>A0A2C9H3W2_ANOGA</name>
<dbReference type="AlphaFoldDB" id="A0A2C9H3W2"/>
<feature type="domain" description="Peptidase S1" evidence="10">
    <location>
        <begin position="41"/>
        <end position="286"/>
    </location>
</feature>
<dbReference type="PANTHER" id="PTHR24260">
    <property type="match status" value="1"/>
</dbReference>
<evidence type="ECO:0000313" key="11">
    <source>
        <dbReference type="EnsemblMetazoa" id="AGAP029119-PA"/>
    </source>
</evidence>
<evidence type="ECO:0000256" key="6">
    <source>
        <dbReference type="ARBA" id="ARBA00022825"/>
    </source>
</evidence>
<dbReference type="VEuPathDB" id="VectorBase:AGAP029119"/>
<dbReference type="GO" id="GO:0005615">
    <property type="term" value="C:extracellular space"/>
    <property type="evidence" value="ECO:0000318"/>
    <property type="project" value="GO_Central"/>
</dbReference>